<sequence>MKHGWMRAQVGYSGNEAGDVIAKKATQKRIPTYISTLRNYIKSLLQIESIFRWQKEWGNGETGRSVHNVLPKVKTTPTPRQRPEIMFDMG</sequence>
<accession>A0A4Y2B4W7</accession>
<name>A0A4Y2B4W7_ARAVE</name>
<proteinExistence type="predicted"/>
<dbReference type="Proteomes" id="UP000499080">
    <property type="component" value="Unassembled WGS sequence"/>
</dbReference>
<evidence type="ECO:0000313" key="1">
    <source>
        <dbReference type="EMBL" id="GBL87411.1"/>
    </source>
</evidence>
<protein>
    <recommendedName>
        <fullName evidence="3">RNase H type-1 domain-containing protein</fullName>
    </recommendedName>
</protein>
<organism evidence="1 2">
    <name type="scientific">Araneus ventricosus</name>
    <name type="common">Orbweaver spider</name>
    <name type="synonym">Epeira ventricosa</name>
    <dbReference type="NCBI Taxonomy" id="182803"/>
    <lineage>
        <taxon>Eukaryota</taxon>
        <taxon>Metazoa</taxon>
        <taxon>Ecdysozoa</taxon>
        <taxon>Arthropoda</taxon>
        <taxon>Chelicerata</taxon>
        <taxon>Arachnida</taxon>
        <taxon>Araneae</taxon>
        <taxon>Araneomorphae</taxon>
        <taxon>Entelegynae</taxon>
        <taxon>Araneoidea</taxon>
        <taxon>Araneidae</taxon>
        <taxon>Araneus</taxon>
    </lineage>
</organism>
<dbReference type="EMBL" id="BGPR01082503">
    <property type="protein sequence ID" value="GBL87411.1"/>
    <property type="molecule type" value="Genomic_DNA"/>
</dbReference>
<reference evidence="1 2" key="1">
    <citation type="journal article" date="2019" name="Sci. Rep.">
        <title>Orb-weaving spider Araneus ventricosus genome elucidates the spidroin gene catalogue.</title>
        <authorList>
            <person name="Kono N."/>
            <person name="Nakamura H."/>
            <person name="Ohtoshi R."/>
            <person name="Moran D.A.P."/>
            <person name="Shinohara A."/>
            <person name="Yoshida Y."/>
            <person name="Fujiwara M."/>
            <person name="Mori M."/>
            <person name="Tomita M."/>
            <person name="Arakawa K."/>
        </authorList>
    </citation>
    <scope>NUCLEOTIDE SEQUENCE [LARGE SCALE GENOMIC DNA]</scope>
</reference>
<comment type="caution">
    <text evidence="1">The sequence shown here is derived from an EMBL/GenBank/DDBJ whole genome shotgun (WGS) entry which is preliminary data.</text>
</comment>
<gene>
    <name evidence="1" type="ORF">AVEN_82466_1</name>
</gene>
<keyword evidence="2" id="KW-1185">Reference proteome</keyword>
<evidence type="ECO:0008006" key="3">
    <source>
        <dbReference type="Google" id="ProtNLM"/>
    </source>
</evidence>
<dbReference type="AlphaFoldDB" id="A0A4Y2B4W7"/>
<evidence type="ECO:0000313" key="2">
    <source>
        <dbReference type="Proteomes" id="UP000499080"/>
    </source>
</evidence>